<dbReference type="AlphaFoldDB" id="A0A365U5G0"/>
<dbReference type="Gene3D" id="3.40.470.10">
    <property type="entry name" value="Uracil-DNA glycosylase-like domain"/>
    <property type="match status" value="1"/>
</dbReference>
<name>A0A365U5G0_9RHOB</name>
<dbReference type="InterPro" id="IPR036895">
    <property type="entry name" value="Uracil-DNA_glycosylase-like_sf"/>
</dbReference>
<comment type="caution">
    <text evidence="3">The sequence shown here is derived from an EMBL/GenBank/DDBJ whole genome shotgun (WGS) entry which is preliminary data.</text>
</comment>
<dbReference type="SUPFAM" id="SSF52141">
    <property type="entry name" value="Uracil-DNA glycosylase-like"/>
    <property type="match status" value="1"/>
</dbReference>
<keyword evidence="4" id="KW-1185">Reference proteome</keyword>
<protein>
    <recommendedName>
        <fullName evidence="2">Uracil-DNA glycosylase-like domain-containing protein</fullName>
    </recommendedName>
</protein>
<feature type="region of interest" description="Disordered" evidence="1">
    <location>
        <begin position="1"/>
        <end position="33"/>
    </location>
</feature>
<feature type="domain" description="Uracil-DNA glycosylase-like" evidence="2">
    <location>
        <begin position="81"/>
        <end position="252"/>
    </location>
</feature>
<evidence type="ECO:0000313" key="3">
    <source>
        <dbReference type="EMBL" id="RBI83479.1"/>
    </source>
</evidence>
<evidence type="ECO:0000259" key="2">
    <source>
        <dbReference type="Pfam" id="PF03167"/>
    </source>
</evidence>
<evidence type="ECO:0000256" key="1">
    <source>
        <dbReference type="SAM" id="MobiDB-lite"/>
    </source>
</evidence>
<evidence type="ECO:0000313" key="4">
    <source>
        <dbReference type="Proteomes" id="UP000253370"/>
    </source>
</evidence>
<proteinExistence type="predicted"/>
<reference evidence="3 4" key="1">
    <citation type="submission" date="2018-07" db="EMBL/GenBank/DDBJ databases">
        <title>Rhodosalinus sp. strain E84T genomic sequence and assembly.</title>
        <authorList>
            <person name="Liu Z.-W."/>
            <person name="Lu D.-C."/>
        </authorList>
    </citation>
    <scope>NUCLEOTIDE SEQUENCE [LARGE SCALE GENOMIC DNA]</scope>
    <source>
        <strain evidence="3 4">E84</strain>
    </source>
</reference>
<sequence length="255" mass="28416">MVWAGRRRLDGDWQPAGSEDTCRTGTNGPPSGQRHCVVSAEDDAARWEAAIERAYQARRRRYPDQALEWRLLYSPRRVLNGARVAFIGLNPGGRVVDPSHGKFSSEAGSAYRREVEDWGPSSALQDQVMALFARLDVVPEEVLAGNLVPFRSPSEDTLQGAPEAIAFGKTLWREILGKVTPRVVVSMGRTANREIASLLRVRAARRYPTGWGNYTASRGTFPGGIWIGLPHLSQFKIMKRRESQEALDDLFRNLG</sequence>
<dbReference type="EMBL" id="QNTQ01000016">
    <property type="protein sequence ID" value="RBI83479.1"/>
    <property type="molecule type" value="Genomic_DNA"/>
</dbReference>
<organism evidence="3 4">
    <name type="scientific">Rhodosalinus halophilus</name>
    <dbReference type="NCBI Taxonomy" id="2259333"/>
    <lineage>
        <taxon>Bacteria</taxon>
        <taxon>Pseudomonadati</taxon>
        <taxon>Pseudomonadota</taxon>
        <taxon>Alphaproteobacteria</taxon>
        <taxon>Rhodobacterales</taxon>
        <taxon>Paracoccaceae</taxon>
        <taxon>Rhodosalinus</taxon>
    </lineage>
</organism>
<gene>
    <name evidence="3" type="ORF">DRV85_15580</name>
</gene>
<dbReference type="Pfam" id="PF03167">
    <property type="entry name" value="UDG"/>
    <property type="match status" value="1"/>
</dbReference>
<dbReference type="InterPro" id="IPR005122">
    <property type="entry name" value="Uracil-DNA_glycosylase-like"/>
</dbReference>
<dbReference type="Proteomes" id="UP000253370">
    <property type="component" value="Unassembled WGS sequence"/>
</dbReference>
<accession>A0A365U5G0</accession>